<evidence type="ECO:0000313" key="1">
    <source>
        <dbReference type="Proteomes" id="UP000887576"/>
    </source>
</evidence>
<reference evidence="2" key="1">
    <citation type="submission" date="2022-11" db="UniProtKB">
        <authorList>
            <consortium name="WormBaseParasite"/>
        </authorList>
    </citation>
    <scope>IDENTIFICATION</scope>
</reference>
<sequence>MSPKRKVLTELNDSIPPPNHPTADSKVADSSVPKLQDDDSSVTIAKKRKLNNASERYMDFVVVVKLFNSDELDGTQTANDSDGTPHADDSDGVQTANDSDGIPHADDSDGTPNASDSDGVQTANDSDGIPHADDSDGTPNASDSDGVQTANDSDGTQCTKNDSTELHEEPIIVKTEPSEIEETVVEERNLRGRLAVKPIKDDNSKPKARYPFRSRVKPPPKPVQIVKELKAKTENERLAEILQKKRNSTMETILDPKYVSNDPEIVPSNRWILPCDDKKVAKWCLYIVSPNNPSIGCKLCLGGLQLPEVFYYCQNCYEKRKEEVKAYVAYNNKELTVKMEPNEQHEKECFTVDLAEELKNEKHILVNAP</sequence>
<dbReference type="Proteomes" id="UP000887576">
    <property type="component" value="Unplaced"/>
</dbReference>
<proteinExistence type="predicted"/>
<organism evidence="1 2">
    <name type="scientific">Panagrolaimus sp. JU765</name>
    <dbReference type="NCBI Taxonomy" id="591449"/>
    <lineage>
        <taxon>Eukaryota</taxon>
        <taxon>Metazoa</taxon>
        <taxon>Ecdysozoa</taxon>
        <taxon>Nematoda</taxon>
        <taxon>Chromadorea</taxon>
        <taxon>Rhabditida</taxon>
        <taxon>Tylenchina</taxon>
        <taxon>Panagrolaimomorpha</taxon>
        <taxon>Panagrolaimoidea</taxon>
        <taxon>Panagrolaimidae</taxon>
        <taxon>Panagrolaimus</taxon>
    </lineage>
</organism>
<evidence type="ECO:0000313" key="2">
    <source>
        <dbReference type="WBParaSite" id="JU765_v2.g6139.t1"/>
    </source>
</evidence>
<name>A0AC34RE32_9BILA</name>
<accession>A0AC34RE32</accession>
<dbReference type="WBParaSite" id="JU765_v2.g6139.t1">
    <property type="protein sequence ID" value="JU765_v2.g6139.t1"/>
    <property type="gene ID" value="JU765_v2.g6139"/>
</dbReference>
<protein>
    <submittedName>
        <fullName evidence="2">Uncharacterized protein</fullName>
    </submittedName>
</protein>